<protein>
    <submittedName>
        <fullName evidence="1">Uncharacterized protein</fullName>
    </submittedName>
</protein>
<organism evidence="1">
    <name type="scientific">Rhizophora mucronata</name>
    <name type="common">Asiatic mangrove</name>
    <dbReference type="NCBI Taxonomy" id="61149"/>
    <lineage>
        <taxon>Eukaryota</taxon>
        <taxon>Viridiplantae</taxon>
        <taxon>Streptophyta</taxon>
        <taxon>Embryophyta</taxon>
        <taxon>Tracheophyta</taxon>
        <taxon>Spermatophyta</taxon>
        <taxon>Magnoliopsida</taxon>
        <taxon>eudicotyledons</taxon>
        <taxon>Gunneridae</taxon>
        <taxon>Pentapetalae</taxon>
        <taxon>rosids</taxon>
        <taxon>fabids</taxon>
        <taxon>Malpighiales</taxon>
        <taxon>Rhizophoraceae</taxon>
        <taxon>Rhizophora</taxon>
    </lineage>
</organism>
<accession>A0A2P2P2J8</accession>
<evidence type="ECO:0000313" key="1">
    <source>
        <dbReference type="EMBL" id="MBX48947.1"/>
    </source>
</evidence>
<dbReference type="EMBL" id="GGEC01068463">
    <property type="protein sequence ID" value="MBX48947.1"/>
    <property type="molecule type" value="Transcribed_RNA"/>
</dbReference>
<reference evidence="1" key="1">
    <citation type="submission" date="2018-02" db="EMBL/GenBank/DDBJ databases">
        <title>Rhizophora mucronata_Transcriptome.</title>
        <authorList>
            <person name="Meera S.P."/>
            <person name="Sreeshan A."/>
            <person name="Augustine A."/>
        </authorList>
    </citation>
    <scope>NUCLEOTIDE SEQUENCE</scope>
    <source>
        <tissue evidence="1">Leaf</tissue>
    </source>
</reference>
<sequence>MWKKISVRQSISLSFSLSQCKRIHCSKVQAPFHHPQATKVRKTQIMKTSRDYSSTSLRSNLPWADLRSNIYNSELRSIQISYF</sequence>
<name>A0A2P2P2J8_RHIMU</name>
<dbReference type="AlphaFoldDB" id="A0A2P2P2J8"/>
<proteinExistence type="predicted"/>